<name>A0AAE3J632_9FIRM</name>
<evidence type="ECO:0000256" key="1">
    <source>
        <dbReference type="SAM" id="SignalP"/>
    </source>
</evidence>
<dbReference type="RefSeq" id="WP_227614943.1">
    <property type="nucleotide sequence ID" value="NZ_JAJEPR010000009.1"/>
</dbReference>
<keyword evidence="1" id="KW-0732">Signal</keyword>
<dbReference type="EMBL" id="JAJEPR010000009">
    <property type="protein sequence ID" value="MCC2189643.1"/>
    <property type="molecule type" value="Genomic_DNA"/>
</dbReference>
<organism evidence="2 3">
    <name type="scientific">Fusicatenibacter faecihominis</name>
    <dbReference type="NCBI Taxonomy" id="2881276"/>
    <lineage>
        <taxon>Bacteria</taxon>
        <taxon>Bacillati</taxon>
        <taxon>Bacillota</taxon>
        <taxon>Clostridia</taxon>
        <taxon>Lachnospirales</taxon>
        <taxon>Lachnospiraceae</taxon>
        <taxon>Fusicatenibacter</taxon>
    </lineage>
</organism>
<reference evidence="2 3" key="1">
    <citation type="submission" date="2021-10" db="EMBL/GenBank/DDBJ databases">
        <title>Anaerobic single-cell dispensing facilitates the cultivation of human gut bacteria.</title>
        <authorList>
            <person name="Afrizal A."/>
        </authorList>
    </citation>
    <scope>NUCLEOTIDE SEQUENCE [LARGE SCALE GENOMIC DNA]</scope>
    <source>
        <strain evidence="2 3">CLA-AA-H277</strain>
    </source>
</reference>
<evidence type="ECO:0000313" key="2">
    <source>
        <dbReference type="EMBL" id="MCC2189643.1"/>
    </source>
</evidence>
<evidence type="ECO:0000313" key="3">
    <source>
        <dbReference type="Proteomes" id="UP001197875"/>
    </source>
</evidence>
<sequence length="210" mass="22733">MKKWLAVFTCGLLLSAGVCMSQAEGAGEDTLYEKGKEIAELVIDAVRSEDYVNLYSASEDVSNLLKEVGTAEWAEPEAVYEVTVSDAFYKTLDEAGALNNLSEELAKIVKSKLFTSMVYQISGYSSSVELAAASVCSAGKTFLAPEITENNICIYTYDDGKPIAVTFILGDDGTVSANGIIILNDDFQHDSVEEIEEAFADFQAEVTQIK</sequence>
<dbReference type="AlphaFoldDB" id="A0AAE3J632"/>
<accession>A0AAE3J632</accession>
<feature type="signal peptide" evidence="1">
    <location>
        <begin position="1"/>
        <end position="21"/>
    </location>
</feature>
<comment type="caution">
    <text evidence="2">The sequence shown here is derived from an EMBL/GenBank/DDBJ whole genome shotgun (WGS) entry which is preliminary data.</text>
</comment>
<keyword evidence="3" id="KW-1185">Reference proteome</keyword>
<protein>
    <submittedName>
        <fullName evidence="2">Uncharacterized protein</fullName>
    </submittedName>
</protein>
<gene>
    <name evidence="2" type="ORF">LKD71_07465</name>
</gene>
<feature type="chain" id="PRO_5041942966" evidence="1">
    <location>
        <begin position="22"/>
        <end position="210"/>
    </location>
</feature>
<proteinExistence type="predicted"/>
<dbReference type="Proteomes" id="UP001197875">
    <property type="component" value="Unassembled WGS sequence"/>
</dbReference>